<dbReference type="HOGENOM" id="CLU_015109_0_0_3"/>
<feature type="compositionally biased region" description="Low complexity" evidence="1">
    <location>
        <begin position="880"/>
        <end position="901"/>
    </location>
</feature>
<evidence type="ECO:0000313" key="4">
    <source>
        <dbReference type="Proteomes" id="UP000010475"/>
    </source>
</evidence>
<dbReference type="eggNOG" id="COG1470">
    <property type="taxonomic scope" value="Bacteria"/>
</dbReference>
<dbReference type="AlphaFoldDB" id="K9WXF8"/>
<evidence type="ECO:0000313" key="3">
    <source>
        <dbReference type="EMBL" id="AFZ24187.1"/>
    </source>
</evidence>
<dbReference type="EMBL" id="CP003642">
    <property type="protein sequence ID" value="AFZ24187.1"/>
    <property type="molecule type" value="Genomic_DNA"/>
</dbReference>
<reference evidence="3 4" key="1">
    <citation type="submission" date="2012-06" db="EMBL/GenBank/DDBJ databases">
        <title>Finished chromosome of genome of Cylindrospermum stagnale PCC 7417.</title>
        <authorList>
            <consortium name="US DOE Joint Genome Institute"/>
            <person name="Gugger M."/>
            <person name="Coursin T."/>
            <person name="Rippka R."/>
            <person name="Tandeau De Marsac N."/>
            <person name="Huntemann M."/>
            <person name="Wei C.-L."/>
            <person name="Han J."/>
            <person name="Detter J.C."/>
            <person name="Han C."/>
            <person name="Tapia R."/>
            <person name="Chen A."/>
            <person name="Kyrpides N."/>
            <person name="Mavromatis K."/>
            <person name="Markowitz V."/>
            <person name="Szeto E."/>
            <person name="Ivanova N."/>
            <person name="Pagani I."/>
            <person name="Pati A."/>
            <person name="Goodwin L."/>
            <person name="Nordberg H.P."/>
            <person name="Cantor M.N."/>
            <person name="Hua S.X."/>
            <person name="Woyke T."/>
            <person name="Kerfeld C.A."/>
        </authorList>
    </citation>
    <scope>NUCLEOTIDE SEQUENCE [LARGE SCALE GENOMIC DNA]</scope>
    <source>
        <strain evidence="3 4">PCC 7417</strain>
    </source>
</reference>
<name>K9WXF8_9NOST</name>
<dbReference type="KEGG" id="csg:Cylst_1939"/>
<proteinExistence type="predicted"/>
<keyword evidence="2" id="KW-0472">Membrane</keyword>
<keyword evidence="4" id="KW-1185">Reference proteome</keyword>
<evidence type="ECO:0000256" key="2">
    <source>
        <dbReference type="SAM" id="Phobius"/>
    </source>
</evidence>
<accession>K9WXF8</accession>
<feature type="region of interest" description="Disordered" evidence="1">
    <location>
        <begin position="825"/>
        <end position="918"/>
    </location>
</feature>
<dbReference type="OrthoDB" id="524102at2"/>
<gene>
    <name evidence="3" type="ORF">Cylst_1939</name>
</gene>
<dbReference type="PATRIC" id="fig|56107.3.peg.2153"/>
<evidence type="ECO:0000256" key="1">
    <source>
        <dbReference type="SAM" id="MobiDB-lite"/>
    </source>
</evidence>
<keyword evidence="2" id="KW-0812">Transmembrane</keyword>
<sequence length="918" mass="100431">MAEVLTLPTQQRKIVQWIMKRSPEGVTLAQAAAQIDQEEQATLALLDELIDQGFVQQILADGEVNYRINLAAKRGIQQQNLQQTLAPGSPLAIIFNPSGDIPVKAGANFEIYVTVTNKGAQSALIDVFIDELSYQLIEWCKAPHQRLALGPNSISEVLFEFEVPLEAIPQTYNYLIVVDAPSHYPEDTPIRHNARIQVMPAIETVVRVSDPTFTVLPPTSSRSPAQIPPGGILQVNVNVHNRSDRVDRFRLSCLDLEASWFTVRYPEGMDLVGLVTPNIGLDLNPGEKGEIILLINPPIGAYASLYYPSIRLHCANDPDLVLLDVVYLEILPFYLLNVELLTVVGRVRRLHGVYEVKLTNSGNTVREVVCIPVTADEDKICTYEVSPPVLRLLPGERTNSRVTVTPTRWWRRPILGAGRLLNFRIEIEDKQQLPLPNTTFTGTLIWEPRPWWQFLLVLLTVLGTVAAIAFLIWWLWRSPASPRISNFNSDDSLYQQANGDFIRLNWQIRNPRQLQSLTLTSSSANGSAAVQPRVYNFNGRVPDELQQFCQIATLLTCSNVPTDAYKAGDYVFELKAFAKNRPEAAADVIKTTTITIAPVPPPQILDFSSAQPIYQEAPAKKKATIKSISPDTIRLNWRISDLGKIKELRVIGRSPDGVVNSELQTYNLNQGVPKELAAFCSQDPDKLNCRNVPTNNRGAGDYIFELQLFAKTAADKPTASQKTDVIKVQPLPSQIVEFKIDGKNPLPKYSILINQLKPIKSINLSWKVEGSSNLKVELLPAPGNVTQTGTIAYPISDQPSSETITLQVTSATGEKISRAVTIETVLPPTPAETPGLTVPPNANGVKPTNDLPAIPPTLGQAGSPAGGGANSPNGSPPNGSPTNASPPTDSPAATPSPNSPALSEPGTLSPLELPPGFD</sequence>
<protein>
    <submittedName>
        <fullName evidence="3">Uncharacterized protein</fullName>
    </submittedName>
</protein>
<organism evidence="3 4">
    <name type="scientific">Cylindrospermum stagnale PCC 7417</name>
    <dbReference type="NCBI Taxonomy" id="56107"/>
    <lineage>
        <taxon>Bacteria</taxon>
        <taxon>Bacillati</taxon>
        <taxon>Cyanobacteriota</taxon>
        <taxon>Cyanophyceae</taxon>
        <taxon>Nostocales</taxon>
        <taxon>Nostocaceae</taxon>
        <taxon>Cylindrospermum</taxon>
    </lineage>
</organism>
<dbReference type="eggNOG" id="COG3266">
    <property type="taxonomic scope" value="Bacteria"/>
</dbReference>
<keyword evidence="2" id="KW-1133">Transmembrane helix</keyword>
<dbReference type="Proteomes" id="UP000010475">
    <property type="component" value="Chromosome"/>
</dbReference>
<feature type="transmembrane region" description="Helical" evidence="2">
    <location>
        <begin position="451"/>
        <end position="476"/>
    </location>
</feature>
<dbReference type="STRING" id="56107.Cylst_1939"/>